<evidence type="ECO:0000256" key="8">
    <source>
        <dbReference type="SAM" id="Phobius"/>
    </source>
</evidence>
<dbReference type="Gene3D" id="3.30.1680.10">
    <property type="entry name" value="ligand-binding face of the semaphorins, domain 2"/>
    <property type="match status" value="1"/>
</dbReference>
<evidence type="ECO:0000313" key="11">
    <source>
        <dbReference type="EMBL" id="CAI5797784.1"/>
    </source>
</evidence>
<dbReference type="InterPro" id="IPR001627">
    <property type="entry name" value="Semap_dom"/>
</dbReference>
<evidence type="ECO:0000256" key="7">
    <source>
        <dbReference type="SAM" id="MobiDB-lite"/>
    </source>
</evidence>
<dbReference type="PANTHER" id="PTHR11036:SF15">
    <property type="entry name" value="SEMAPHORIN-4A"/>
    <property type="match status" value="1"/>
</dbReference>
<evidence type="ECO:0000256" key="1">
    <source>
        <dbReference type="ARBA" id="ARBA00004370"/>
    </source>
</evidence>
<protein>
    <submittedName>
        <fullName evidence="11">Semaphorin-4A</fullName>
    </submittedName>
</protein>
<dbReference type="InterPro" id="IPR027231">
    <property type="entry name" value="Semaphorin"/>
</dbReference>
<dbReference type="GO" id="GO:0045499">
    <property type="term" value="F:chemorepellent activity"/>
    <property type="evidence" value="ECO:0007669"/>
    <property type="project" value="TreeGrafter"/>
</dbReference>
<dbReference type="SUPFAM" id="SSF103575">
    <property type="entry name" value="Plexin repeat"/>
    <property type="match status" value="1"/>
</dbReference>
<feature type="region of interest" description="Disordered" evidence="7">
    <location>
        <begin position="701"/>
        <end position="781"/>
    </location>
</feature>
<accession>A0AA35PRI0</accession>
<dbReference type="Proteomes" id="UP001178461">
    <property type="component" value="Chromosome 16"/>
</dbReference>
<feature type="transmembrane region" description="Helical" evidence="8">
    <location>
        <begin position="660"/>
        <end position="684"/>
    </location>
</feature>
<sequence>MNSGQSSHLLGCLLMFAAALATDQMPRLTFRKGDSSRIVFSFHRKGVQNYDTFLLSKDGATLYVGARDAILALDIGSPDSIRLKGEILWGPTATKKVECVFKKKSNETECFNFIRVLVQLNDTHLYACGTYAFSPTCTYVDLENFTLATDVNGKPLLLEGKGICPFDPQHQNTAIVVDGELYTGTRNNFQGNEAIITRTLGSRTVLKTDNWLHGDAAFVASFNIPVDDKVYFFFGETAKEFDFFEKLTVSRVARVCKNDVGGDKVLQRKWTTFLKAQLSCTQQGQFPYTVIQHMFALPQPGGGADFYGVFGSQWQAGNLGSSAVCAFRHDAIKKAFDGKYKELNKDCSRWMTYNGQAMNPRPGSCSVGPSSDKALTFMKDHYLMDEKIEPTHNQPLLVKQNIKYTRIVVHQTQNSLGHPYNVMFLGTDKGALHKAVVVGTEAHIIEEIQLFEKPEAVQNLLLSPGKGILYVGYSTGVLQVPLANCSIYTTCANCVLARDPYCGWDGQKCRDIWGATENLNDLVQNIETGKPDPGCQPKSGIGRAIARTRSGPESSLLTIMTASFNTMVRLPCPQASALANYSWNYPDRKIPDRLILEDDKALVIIVHEETLGLYECWASENGYQQSVARYHVRTHDSPARVDGARESYADGEPVGEYRSYWVQFVTVTVLLSMTLAVVVALAFFSYHDKLKARSKVQGCSSLPDASKASGQEKVPLNSSQMPPQSSEYQMQGPCQEASDSSKTCCVEVGGPFQDIDADNNRLDSGLANGDDSRAAVAAEGI</sequence>
<dbReference type="InterPro" id="IPR013783">
    <property type="entry name" value="Ig-like_fold"/>
</dbReference>
<dbReference type="GO" id="GO:0071526">
    <property type="term" value="P:semaphorin-plexin signaling pathway"/>
    <property type="evidence" value="ECO:0007669"/>
    <property type="project" value="TreeGrafter"/>
</dbReference>
<evidence type="ECO:0000256" key="2">
    <source>
        <dbReference type="ARBA" id="ARBA00009492"/>
    </source>
</evidence>
<dbReference type="InterPro" id="IPR036352">
    <property type="entry name" value="Semap_dom_sf"/>
</dbReference>
<keyword evidence="8" id="KW-0812">Transmembrane</keyword>
<evidence type="ECO:0000256" key="9">
    <source>
        <dbReference type="SAM" id="SignalP"/>
    </source>
</evidence>
<keyword evidence="4" id="KW-1015">Disulfide bond</keyword>
<keyword evidence="5" id="KW-0325">Glycoprotein</keyword>
<keyword evidence="9" id="KW-0732">Signal</keyword>
<dbReference type="PANTHER" id="PTHR11036">
    <property type="entry name" value="SEMAPHORIN"/>
    <property type="match status" value="1"/>
</dbReference>
<dbReference type="Gene3D" id="2.60.40.10">
    <property type="entry name" value="Immunoglobulins"/>
    <property type="match status" value="1"/>
</dbReference>
<name>A0AA35PRI0_9SAUR</name>
<feature type="domain" description="Sema" evidence="10">
    <location>
        <begin position="27"/>
        <end position="482"/>
    </location>
</feature>
<dbReference type="Pfam" id="PF01437">
    <property type="entry name" value="PSI"/>
    <property type="match status" value="1"/>
</dbReference>
<dbReference type="PROSITE" id="PS51004">
    <property type="entry name" value="SEMA"/>
    <property type="match status" value="1"/>
</dbReference>
<gene>
    <name evidence="11" type="ORF">PODLI_1B016631</name>
</gene>
<comment type="caution">
    <text evidence="6">Lacks conserved residue(s) required for the propagation of feature annotation.</text>
</comment>
<dbReference type="GO" id="GO:0007411">
    <property type="term" value="P:axon guidance"/>
    <property type="evidence" value="ECO:0007669"/>
    <property type="project" value="TreeGrafter"/>
</dbReference>
<dbReference type="GO" id="GO:0005886">
    <property type="term" value="C:plasma membrane"/>
    <property type="evidence" value="ECO:0007669"/>
    <property type="project" value="TreeGrafter"/>
</dbReference>
<dbReference type="Pfam" id="PF01403">
    <property type="entry name" value="Sema"/>
    <property type="match status" value="1"/>
</dbReference>
<comment type="similarity">
    <text evidence="2">Belongs to the semaphorin family.</text>
</comment>
<dbReference type="InterPro" id="IPR002165">
    <property type="entry name" value="Plexin_repeat"/>
</dbReference>
<dbReference type="EMBL" id="OX395143">
    <property type="protein sequence ID" value="CAI5797784.1"/>
    <property type="molecule type" value="Genomic_DNA"/>
</dbReference>
<evidence type="ECO:0000313" key="12">
    <source>
        <dbReference type="Proteomes" id="UP001178461"/>
    </source>
</evidence>
<evidence type="ECO:0000256" key="3">
    <source>
        <dbReference type="ARBA" id="ARBA00023136"/>
    </source>
</evidence>
<keyword evidence="3 8" id="KW-0472">Membrane</keyword>
<dbReference type="SUPFAM" id="SSF101912">
    <property type="entry name" value="Sema domain"/>
    <property type="match status" value="1"/>
</dbReference>
<dbReference type="InterPro" id="IPR015943">
    <property type="entry name" value="WD40/YVTN_repeat-like_dom_sf"/>
</dbReference>
<comment type="subcellular location">
    <subcellularLocation>
        <location evidence="1">Membrane</location>
    </subcellularLocation>
</comment>
<feature type="signal peptide" evidence="9">
    <location>
        <begin position="1"/>
        <end position="21"/>
    </location>
</feature>
<keyword evidence="8" id="KW-1133">Transmembrane helix</keyword>
<evidence type="ECO:0000256" key="6">
    <source>
        <dbReference type="PROSITE-ProRule" id="PRU00352"/>
    </source>
</evidence>
<evidence type="ECO:0000256" key="4">
    <source>
        <dbReference type="ARBA" id="ARBA00023157"/>
    </source>
</evidence>
<organism evidence="11 12">
    <name type="scientific">Podarcis lilfordi</name>
    <name type="common">Lilford's wall lizard</name>
    <dbReference type="NCBI Taxonomy" id="74358"/>
    <lineage>
        <taxon>Eukaryota</taxon>
        <taxon>Metazoa</taxon>
        <taxon>Chordata</taxon>
        <taxon>Craniata</taxon>
        <taxon>Vertebrata</taxon>
        <taxon>Euteleostomi</taxon>
        <taxon>Lepidosauria</taxon>
        <taxon>Squamata</taxon>
        <taxon>Bifurcata</taxon>
        <taxon>Unidentata</taxon>
        <taxon>Episquamata</taxon>
        <taxon>Laterata</taxon>
        <taxon>Lacertibaenia</taxon>
        <taxon>Lacertidae</taxon>
        <taxon>Podarcis</taxon>
    </lineage>
</organism>
<evidence type="ECO:0000259" key="10">
    <source>
        <dbReference type="PROSITE" id="PS51004"/>
    </source>
</evidence>
<evidence type="ECO:0000256" key="5">
    <source>
        <dbReference type="ARBA" id="ARBA00023180"/>
    </source>
</evidence>
<dbReference type="FunFam" id="2.130.10.10:FF:000257">
    <property type="entry name" value="semaphorin-4A isoform X2"/>
    <property type="match status" value="1"/>
</dbReference>
<feature type="compositionally biased region" description="Polar residues" evidence="7">
    <location>
        <begin position="716"/>
        <end position="729"/>
    </location>
</feature>
<dbReference type="GO" id="GO:0030215">
    <property type="term" value="F:semaphorin receptor binding"/>
    <property type="evidence" value="ECO:0007669"/>
    <property type="project" value="InterPro"/>
</dbReference>
<dbReference type="SMART" id="SM00630">
    <property type="entry name" value="Sema"/>
    <property type="match status" value="1"/>
</dbReference>
<dbReference type="GO" id="GO:0030335">
    <property type="term" value="P:positive regulation of cell migration"/>
    <property type="evidence" value="ECO:0007669"/>
    <property type="project" value="TreeGrafter"/>
</dbReference>
<dbReference type="SMART" id="SM00423">
    <property type="entry name" value="PSI"/>
    <property type="match status" value="1"/>
</dbReference>
<dbReference type="Gene3D" id="2.130.10.10">
    <property type="entry name" value="YVTN repeat-like/Quinoprotein amine dehydrogenase"/>
    <property type="match status" value="1"/>
</dbReference>
<feature type="chain" id="PRO_5041221418" evidence="9">
    <location>
        <begin position="22"/>
        <end position="781"/>
    </location>
</feature>
<reference evidence="11" key="1">
    <citation type="submission" date="2022-12" db="EMBL/GenBank/DDBJ databases">
        <authorList>
            <person name="Alioto T."/>
            <person name="Alioto T."/>
            <person name="Gomez Garrido J."/>
        </authorList>
    </citation>
    <scope>NUCLEOTIDE SEQUENCE</scope>
</reference>
<dbReference type="GO" id="GO:0001755">
    <property type="term" value="P:neural crest cell migration"/>
    <property type="evidence" value="ECO:0007669"/>
    <property type="project" value="TreeGrafter"/>
</dbReference>
<dbReference type="InterPro" id="IPR016201">
    <property type="entry name" value="PSI"/>
</dbReference>
<proteinExistence type="inferred from homology"/>
<dbReference type="AlphaFoldDB" id="A0AA35PRI0"/>
<keyword evidence="12" id="KW-1185">Reference proteome</keyword>